<dbReference type="PIRSF" id="PIRSF000857">
    <property type="entry name" value="PAPS_reductase"/>
    <property type="match status" value="1"/>
</dbReference>
<dbReference type="InterPro" id="IPR014729">
    <property type="entry name" value="Rossmann-like_a/b/a_fold"/>
</dbReference>
<evidence type="ECO:0000256" key="5">
    <source>
        <dbReference type="ARBA" id="ARBA00023014"/>
    </source>
</evidence>
<dbReference type="NCBIfam" id="TIGR02055">
    <property type="entry name" value="APS_reductase"/>
    <property type="match status" value="1"/>
</dbReference>
<evidence type="ECO:0000256" key="2">
    <source>
        <dbReference type="ARBA" id="ARBA00022490"/>
    </source>
</evidence>
<comment type="subcellular location">
    <subcellularLocation>
        <location evidence="12">Cytoplasm</location>
    </subcellularLocation>
</comment>
<evidence type="ECO:0000256" key="7">
    <source>
        <dbReference type="ARBA" id="ARBA00024327"/>
    </source>
</evidence>
<gene>
    <name evidence="12 14" type="primary">cysH</name>
    <name evidence="14" type="ORF">GCM10010954_26280</name>
</gene>
<dbReference type="Proteomes" id="UP000660110">
    <property type="component" value="Unassembled WGS sequence"/>
</dbReference>
<organism evidence="14 15">
    <name type="scientific">Halobacillus andaensis</name>
    <dbReference type="NCBI Taxonomy" id="1176239"/>
    <lineage>
        <taxon>Bacteria</taxon>
        <taxon>Bacillati</taxon>
        <taxon>Bacillota</taxon>
        <taxon>Bacilli</taxon>
        <taxon>Bacillales</taxon>
        <taxon>Bacillaceae</taxon>
        <taxon>Halobacillus</taxon>
    </lineage>
</organism>
<dbReference type="PANTHER" id="PTHR46509">
    <property type="entry name" value="PHOSPHOADENOSINE PHOSPHOSULFATE REDUCTASE"/>
    <property type="match status" value="1"/>
</dbReference>
<keyword evidence="2 12" id="KW-0963">Cytoplasm</keyword>
<dbReference type="GO" id="GO:0004604">
    <property type="term" value="F:phosphoadenylyl-sulfate reductase (thioredoxin) activity"/>
    <property type="evidence" value="ECO:0007669"/>
    <property type="project" value="UniProtKB-UniRule"/>
</dbReference>
<comment type="pathway">
    <text evidence="7 12">Sulfur metabolism; hydrogen sulfide biosynthesis; sulfite from sulfate.</text>
</comment>
<evidence type="ECO:0000256" key="3">
    <source>
        <dbReference type="ARBA" id="ARBA00023002"/>
    </source>
</evidence>
<dbReference type="InterPro" id="IPR002500">
    <property type="entry name" value="PAPS_reduct_dom"/>
</dbReference>
<keyword evidence="3 12" id="KW-0560">Oxidoreductase</keyword>
<dbReference type="FunFam" id="3.40.50.620:FF:000095">
    <property type="entry name" value="Phosphoadenosine phosphosulfate reductase"/>
    <property type="match status" value="1"/>
</dbReference>
<dbReference type="GO" id="GO:0070814">
    <property type="term" value="P:hydrogen sulfide biosynthetic process"/>
    <property type="evidence" value="ECO:0007669"/>
    <property type="project" value="UniProtKB-UniRule"/>
</dbReference>
<dbReference type="Pfam" id="PF01507">
    <property type="entry name" value="PAPS_reduct"/>
    <property type="match status" value="1"/>
</dbReference>
<sequence length="244" mass="28240">MTHEQITYESFVDDPFTDFQPHDQTKGALTILEWAYNSYDDIVYACSFGAEGIVLIDLISRVKKDAHIVFLDTDVHFQETYELIDRIKARFPDLQITMKKPKLTLQEQAEKHGDQLWNSNPDHCCYIRKIKPLEEALSGATAWVSGLRREQSLSRSKTDFVNKDERFRSVKICPLIHWTWEDVWNHIKENNLPYNDLHDRGYASIGCMPCTTPSDDPHDRSGRWEGFGKTECGLHTVSSQDNQS</sequence>
<evidence type="ECO:0000313" key="15">
    <source>
        <dbReference type="Proteomes" id="UP000660110"/>
    </source>
</evidence>
<comment type="similarity">
    <text evidence="1 12">Belongs to the PAPS reductase family. CysH subfamily.</text>
</comment>
<reference evidence="14" key="2">
    <citation type="submission" date="2020-09" db="EMBL/GenBank/DDBJ databases">
        <authorList>
            <person name="Sun Q."/>
            <person name="Zhou Y."/>
        </authorList>
    </citation>
    <scope>NUCLEOTIDE SEQUENCE</scope>
    <source>
        <strain evidence="14">CGMCC 1.12153</strain>
    </source>
</reference>
<dbReference type="RefSeq" id="WP_188377964.1">
    <property type="nucleotide sequence ID" value="NZ_BMEL01000003.1"/>
</dbReference>
<evidence type="ECO:0000256" key="10">
    <source>
        <dbReference type="ARBA" id="ARBA00030894"/>
    </source>
</evidence>
<evidence type="ECO:0000259" key="13">
    <source>
        <dbReference type="Pfam" id="PF01507"/>
    </source>
</evidence>
<evidence type="ECO:0000256" key="12">
    <source>
        <dbReference type="HAMAP-Rule" id="MF_00063"/>
    </source>
</evidence>
<protein>
    <recommendedName>
        <fullName evidence="9 12">Adenosine 5'-phosphosulfate reductase</fullName>
        <shortName evidence="12">APS reductase</shortName>
        <ecNumber evidence="8 12">1.8.4.10</ecNumber>
    </recommendedName>
    <alternativeName>
        <fullName evidence="11 12">5'-adenylylsulfate reductase</fullName>
    </alternativeName>
    <alternativeName>
        <fullName evidence="10 12">Thioredoxin-dependent 5'-adenylylsulfate reductase</fullName>
    </alternativeName>
</protein>
<dbReference type="EC" id="1.8.4.10" evidence="8 12"/>
<dbReference type="HAMAP" id="MF_00063">
    <property type="entry name" value="CysH"/>
    <property type="match status" value="1"/>
</dbReference>
<evidence type="ECO:0000313" key="14">
    <source>
        <dbReference type="EMBL" id="GGF26059.1"/>
    </source>
</evidence>
<feature type="binding site" evidence="12">
    <location>
        <position position="207"/>
    </location>
    <ligand>
        <name>[4Fe-4S] cluster</name>
        <dbReference type="ChEBI" id="CHEBI:49883"/>
    </ligand>
</feature>
<dbReference type="InterPro" id="IPR011798">
    <property type="entry name" value="APS_reductase"/>
</dbReference>
<dbReference type="InterPro" id="IPR004511">
    <property type="entry name" value="PAPS/APS_Rdtase"/>
</dbReference>
<dbReference type="SUPFAM" id="SSF52402">
    <property type="entry name" value="Adenine nucleotide alpha hydrolases-like"/>
    <property type="match status" value="1"/>
</dbReference>
<dbReference type="NCBIfam" id="NF002537">
    <property type="entry name" value="PRK02090.1"/>
    <property type="match status" value="1"/>
</dbReference>
<dbReference type="PANTHER" id="PTHR46509:SF1">
    <property type="entry name" value="PHOSPHOADENOSINE PHOSPHOSULFATE REDUCTASE"/>
    <property type="match status" value="1"/>
</dbReference>
<evidence type="ECO:0000256" key="1">
    <source>
        <dbReference type="ARBA" id="ARBA00009732"/>
    </source>
</evidence>
<keyword evidence="12" id="KW-0479">Metal-binding</keyword>
<comment type="catalytic activity">
    <reaction evidence="12">
        <text>[thioredoxin]-disulfide + sulfite + AMP + 2 H(+) = adenosine 5'-phosphosulfate + [thioredoxin]-dithiol</text>
        <dbReference type="Rhea" id="RHEA:21976"/>
        <dbReference type="Rhea" id="RHEA-COMP:10698"/>
        <dbReference type="Rhea" id="RHEA-COMP:10700"/>
        <dbReference type="ChEBI" id="CHEBI:15378"/>
        <dbReference type="ChEBI" id="CHEBI:17359"/>
        <dbReference type="ChEBI" id="CHEBI:29950"/>
        <dbReference type="ChEBI" id="CHEBI:50058"/>
        <dbReference type="ChEBI" id="CHEBI:58243"/>
        <dbReference type="ChEBI" id="CHEBI:456215"/>
        <dbReference type="EC" id="1.8.4.10"/>
    </reaction>
</comment>
<dbReference type="GO" id="GO:0019379">
    <property type="term" value="P:sulfate assimilation, phosphoadenylyl sulfate reduction by phosphoadenylyl-sulfate reductase (thioredoxin)"/>
    <property type="evidence" value="ECO:0007669"/>
    <property type="project" value="UniProtKB-UniRule"/>
</dbReference>
<reference evidence="14" key="1">
    <citation type="journal article" date="2014" name="Int. J. Syst. Evol. Microbiol.">
        <title>Complete genome sequence of Corynebacterium casei LMG S-19264T (=DSM 44701T), isolated from a smear-ripened cheese.</title>
        <authorList>
            <consortium name="US DOE Joint Genome Institute (JGI-PGF)"/>
            <person name="Walter F."/>
            <person name="Albersmeier A."/>
            <person name="Kalinowski J."/>
            <person name="Ruckert C."/>
        </authorList>
    </citation>
    <scope>NUCLEOTIDE SEQUENCE</scope>
    <source>
        <strain evidence="14">CGMCC 1.12153</strain>
    </source>
</reference>
<dbReference type="GO" id="GO:0043866">
    <property type="term" value="F:adenylyl-sulfate reductase (thioredoxin) activity"/>
    <property type="evidence" value="ECO:0007669"/>
    <property type="project" value="UniProtKB-EC"/>
</dbReference>
<comment type="function">
    <text evidence="6 12">Catalyzes the formation of sulfite from adenosine 5'-phosphosulfate (APS) using thioredoxin as an electron donor.</text>
</comment>
<dbReference type="GO" id="GO:0005737">
    <property type="term" value="C:cytoplasm"/>
    <property type="evidence" value="ECO:0007669"/>
    <property type="project" value="UniProtKB-SubCell"/>
</dbReference>
<dbReference type="CDD" id="cd23945">
    <property type="entry name" value="PAPS_reductase"/>
    <property type="match status" value="1"/>
</dbReference>
<keyword evidence="15" id="KW-1185">Reference proteome</keyword>
<dbReference type="Gene3D" id="3.40.50.620">
    <property type="entry name" value="HUPs"/>
    <property type="match status" value="1"/>
</dbReference>
<evidence type="ECO:0000256" key="8">
    <source>
        <dbReference type="ARBA" id="ARBA00024386"/>
    </source>
</evidence>
<feature type="domain" description="Phosphoadenosine phosphosulphate reductase" evidence="13">
    <location>
        <begin position="42"/>
        <end position="213"/>
    </location>
</feature>
<dbReference type="GO" id="GO:0051539">
    <property type="term" value="F:4 iron, 4 sulfur cluster binding"/>
    <property type="evidence" value="ECO:0007669"/>
    <property type="project" value="UniProtKB-UniRule"/>
</dbReference>
<dbReference type="GO" id="GO:0019344">
    <property type="term" value="P:cysteine biosynthetic process"/>
    <property type="evidence" value="ECO:0007669"/>
    <property type="project" value="InterPro"/>
</dbReference>
<evidence type="ECO:0000256" key="6">
    <source>
        <dbReference type="ARBA" id="ARBA00024298"/>
    </source>
</evidence>
<evidence type="ECO:0000256" key="9">
    <source>
        <dbReference type="ARBA" id="ARBA00029514"/>
    </source>
</evidence>
<feature type="binding site" evidence="12">
    <location>
        <position position="125"/>
    </location>
    <ligand>
        <name>[4Fe-4S] cluster</name>
        <dbReference type="ChEBI" id="CHEBI:49883"/>
    </ligand>
</feature>
<evidence type="ECO:0000256" key="4">
    <source>
        <dbReference type="ARBA" id="ARBA00023004"/>
    </source>
</evidence>
<keyword evidence="5 12" id="KW-0411">Iron-sulfur</keyword>
<proteinExistence type="inferred from homology"/>
<accession>A0A917B5R5</accession>
<keyword evidence="4 12" id="KW-0408">Iron</keyword>
<dbReference type="GO" id="GO:0046872">
    <property type="term" value="F:metal ion binding"/>
    <property type="evidence" value="ECO:0007669"/>
    <property type="project" value="UniProtKB-KW"/>
</dbReference>
<name>A0A917B5R5_HALAA</name>
<dbReference type="AlphaFoldDB" id="A0A917B5R5"/>
<evidence type="ECO:0000256" key="11">
    <source>
        <dbReference type="ARBA" id="ARBA00032041"/>
    </source>
</evidence>
<comment type="cofactor">
    <cofactor evidence="12">
        <name>[4Fe-4S] cluster</name>
        <dbReference type="ChEBI" id="CHEBI:49883"/>
    </cofactor>
    <text evidence="12">Binds 1 [4Fe-4S] cluster per subunit.</text>
</comment>
<dbReference type="EMBL" id="BMEL01000003">
    <property type="protein sequence ID" value="GGF26059.1"/>
    <property type="molecule type" value="Genomic_DNA"/>
</dbReference>
<dbReference type="NCBIfam" id="TIGR00434">
    <property type="entry name" value="cysH"/>
    <property type="match status" value="1"/>
</dbReference>
<feature type="binding site" evidence="12">
    <location>
        <position position="210"/>
    </location>
    <ligand>
        <name>[4Fe-4S] cluster</name>
        <dbReference type="ChEBI" id="CHEBI:49883"/>
    </ligand>
</feature>
<feature type="active site" description="Nucleophile; cysteine thiosulfonate intermediate" evidence="12">
    <location>
        <position position="232"/>
    </location>
</feature>
<feature type="binding site" evidence="12">
    <location>
        <position position="124"/>
    </location>
    <ligand>
        <name>[4Fe-4S] cluster</name>
        <dbReference type="ChEBI" id="CHEBI:49883"/>
    </ligand>
</feature>
<comment type="caution">
    <text evidence="14">The sequence shown here is derived from an EMBL/GenBank/DDBJ whole genome shotgun (WGS) entry which is preliminary data.</text>
</comment>